<keyword evidence="12" id="KW-1185">Reference proteome</keyword>
<feature type="domain" description="Disease resistance protein winged helix" evidence="9">
    <location>
        <begin position="443"/>
        <end position="513"/>
    </location>
</feature>
<keyword evidence="3" id="KW-0677">Repeat</keyword>
<evidence type="ECO:0000256" key="1">
    <source>
        <dbReference type="ARBA" id="ARBA00008894"/>
    </source>
</evidence>
<feature type="domain" description="NB-ARC" evidence="7">
    <location>
        <begin position="187"/>
        <end position="359"/>
    </location>
</feature>
<dbReference type="InterPro" id="IPR056789">
    <property type="entry name" value="LRR_R13L1-DRL21"/>
</dbReference>
<dbReference type="InterPro" id="IPR036388">
    <property type="entry name" value="WH-like_DNA-bd_sf"/>
</dbReference>
<protein>
    <submittedName>
        <fullName evidence="11">Uncharacterized protein</fullName>
    </submittedName>
</protein>
<dbReference type="Pfam" id="PF25019">
    <property type="entry name" value="LRR_R13L1-DRL21"/>
    <property type="match status" value="1"/>
</dbReference>
<dbReference type="InterPro" id="IPR042197">
    <property type="entry name" value="Apaf_helical"/>
</dbReference>
<organism evidence="11 12">
    <name type="scientific">Centaurea solstitialis</name>
    <name type="common">yellow star-thistle</name>
    <dbReference type="NCBI Taxonomy" id="347529"/>
    <lineage>
        <taxon>Eukaryota</taxon>
        <taxon>Viridiplantae</taxon>
        <taxon>Streptophyta</taxon>
        <taxon>Embryophyta</taxon>
        <taxon>Tracheophyta</taxon>
        <taxon>Spermatophyta</taxon>
        <taxon>Magnoliopsida</taxon>
        <taxon>eudicotyledons</taxon>
        <taxon>Gunneridae</taxon>
        <taxon>Pentapetalae</taxon>
        <taxon>asterids</taxon>
        <taxon>campanulids</taxon>
        <taxon>Asterales</taxon>
        <taxon>Asteraceae</taxon>
        <taxon>Carduoideae</taxon>
        <taxon>Cardueae</taxon>
        <taxon>Centaureinae</taxon>
        <taxon>Centaurea</taxon>
    </lineage>
</organism>
<evidence type="ECO:0000313" key="11">
    <source>
        <dbReference type="EMBL" id="KAJ9558476.1"/>
    </source>
</evidence>
<feature type="domain" description="R13L1/DRL21-like LRR repeat region" evidence="10">
    <location>
        <begin position="709"/>
        <end position="836"/>
    </location>
</feature>
<evidence type="ECO:0000259" key="8">
    <source>
        <dbReference type="Pfam" id="PF18052"/>
    </source>
</evidence>
<dbReference type="SUPFAM" id="SSF52540">
    <property type="entry name" value="P-loop containing nucleoside triphosphate hydrolases"/>
    <property type="match status" value="1"/>
</dbReference>
<evidence type="ECO:0000256" key="2">
    <source>
        <dbReference type="ARBA" id="ARBA00022614"/>
    </source>
</evidence>
<dbReference type="InterPro" id="IPR002182">
    <property type="entry name" value="NB-ARC"/>
</dbReference>
<dbReference type="SUPFAM" id="SSF52047">
    <property type="entry name" value="RNI-like"/>
    <property type="match status" value="1"/>
</dbReference>
<dbReference type="Proteomes" id="UP001172457">
    <property type="component" value="Chromosome 3"/>
</dbReference>
<keyword evidence="6" id="KW-0067">ATP-binding</keyword>
<evidence type="ECO:0000256" key="3">
    <source>
        <dbReference type="ARBA" id="ARBA00022737"/>
    </source>
</evidence>
<name>A0AA38TN83_9ASTR</name>
<dbReference type="SUPFAM" id="SSF52058">
    <property type="entry name" value="L domain-like"/>
    <property type="match status" value="1"/>
</dbReference>
<dbReference type="Gene3D" id="1.20.5.4130">
    <property type="match status" value="1"/>
</dbReference>
<dbReference type="GO" id="GO:0051707">
    <property type="term" value="P:response to other organism"/>
    <property type="evidence" value="ECO:0007669"/>
    <property type="project" value="UniProtKB-ARBA"/>
</dbReference>
<dbReference type="InterPro" id="IPR041118">
    <property type="entry name" value="Rx_N"/>
</dbReference>
<dbReference type="Pfam" id="PF18052">
    <property type="entry name" value="Rx_N"/>
    <property type="match status" value="1"/>
</dbReference>
<dbReference type="Gene3D" id="1.10.8.430">
    <property type="entry name" value="Helical domain of apoptotic protease-activating factors"/>
    <property type="match status" value="1"/>
</dbReference>
<reference evidence="11" key="1">
    <citation type="submission" date="2023-03" db="EMBL/GenBank/DDBJ databases">
        <title>Chromosome-scale reference genome and RAD-based genetic map of yellow starthistle (Centaurea solstitialis) reveal putative structural variation and QTLs associated with invader traits.</title>
        <authorList>
            <person name="Reatini B."/>
            <person name="Cang F.A."/>
            <person name="Jiang Q."/>
            <person name="Mckibben M.T.W."/>
            <person name="Barker M.S."/>
            <person name="Rieseberg L.H."/>
            <person name="Dlugosch K.M."/>
        </authorList>
    </citation>
    <scope>NUCLEOTIDE SEQUENCE</scope>
    <source>
        <strain evidence="11">CAN-66</strain>
        <tissue evidence="11">Leaf</tissue>
    </source>
</reference>
<dbReference type="Gene3D" id="3.40.50.300">
    <property type="entry name" value="P-loop containing nucleotide triphosphate hydrolases"/>
    <property type="match status" value="1"/>
</dbReference>
<dbReference type="Pfam" id="PF00931">
    <property type="entry name" value="NB-ARC"/>
    <property type="match status" value="1"/>
</dbReference>
<keyword evidence="4" id="KW-0547">Nucleotide-binding</keyword>
<dbReference type="Gene3D" id="1.10.10.10">
    <property type="entry name" value="Winged helix-like DNA-binding domain superfamily/Winged helix DNA-binding domain"/>
    <property type="match status" value="1"/>
</dbReference>
<dbReference type="Gene3D" id="3.80.10.10">
    <property type="entry name" value="Ribonuclease Inhibitor"/>
    <property type="match status" value="5"/>
</dbReference>
<evidence type="ECO:0000259" key="9">
    <source>
        <dbReference type="Pfam" id="PF23559"/>
    </source>
</evidence>
<keyword evidence="2" id="KW-0433">Leucine-rich repeat</keyword>
<evidence type="ECO:0000256" key="5">
    <source>
        <dbReference type="ARBA" id="ARBA00022821"/>
    </source>
</evidence>
<dbReference type="GO" id="GO:0006952">
    <property type="term" value="P:defense response"/>
    <property type="evidence" value="ECO:0007669"/>
    <property type="project" value="UniProtKB-KW"/>
</dbReference>
<feature type="domain" description="Disease resistance N-terminal" evidence="8">
    <location>
        <begin position="11"/>
        <end position="97"/>
    </location>
</feature>
<evidence type="ECO:0000256" key="4">
    <source>
        <dbReference type="ARBA" id="ARBA00022741"/>
    </source>
</evidence>
<comment type="caution">
    <text evidence="11">The sequence shown here is derived from an EMBL/GenBank/DDBJ whole genome shotgun (WGS) entry which is preliminary data.</text>
</comment>
<dbReference type="PRINTS" id="PR00364">
    <property type="entry name" value="DISEASERSIST"/>
</dbReference>
<comment type="similarity">
    <text evidence="1">Belongs to the disease resistance NB-LRR family.</text>
</comment>
<evidence type="ECO:0000259" key="7">
    <source>
        <dbReference type="Pfam" id="PF00931"/>
    </source>
</evidence>
<dbReference type="FunFam" id="3.40.50.300:FF:001091">
    <property type="entry name" value="Probable disease resistance protein At1g61300"/>
    <property type="match status" value="1"/>
</dbReference>
<dbReference type="Pfam" id="PF23559">
    <property type="entry name" value="WHD_DRP"/>
    <property type="match status" value="1"/>
</dbReference>
<keyword evidence="5" id="KW-0611">Plant defense</keyword>
<dbReference type="GO" id="GO:0005524">
    <property type="term" value="F:ATP binding"/>
    <property type="evidence" value="ECO:0007669"/>
    <property type="project" value="UniProtKB-KW"/>
</dbReference>
<dbReference type="GO" id="GO:0043531">
    <property type="term" value="F:ADP binding"/>
    <property type="evidence" value="ECO:0007669"/>
    <property type="project" value="InterPro"/>
</dbReference>
<evidence type="ECO:0000259" key="10">
    <source>
        <dbReference type="Pfam" id="PF25019"/>
    </source>
</evidence>
<dbReference type="PANTHER" id="PTHR36766:SF61">
    <property type="entry name" value="NB-ARC DOMAIN DISEASE RESISTANCE PROTEIN"/>
    <property type="match status" value="1"/>
</dbReference>
<sequence length="1319" mass="149393">MAEIIVGGIASVLFEKLASADFMKMLRSEGLDVQLIKWKKTFSHIQQVLADAGQKQITDRSVETWLHDLQDLAYDIDDVLDDLATEAMRRKLNKEAHDASSSTNTGKGKALLKFIPTCCTNSTPRKVLYGHNMSSKLDEISAKLDALFELKNTLGLAVNVNVERSNGAYKRPQETSLVDESKVMGREADKEALLEKLLGNEACNQNVSVVSIVGLGGIGKTTLAKVLYNDEKAKAHFELRAWVCVSEEFDVFNISKVIFQAVAGTNQEFANLDLLHVALKEKLSNKKFLVVLDDVWNENYVDLDQLQTPFVAGAPGSKIIVTTRKTNVASVMNSSQSYNLDVLSEEKALSLFAQNALNEQSFDTHPSLKLYGEGIVKKCGRLPLALITLGRVLRMKTKDAEWKRVLDSEIWNSQGGSQILPALRLSYYDLPPHLKQLFAYCSLFPKDWFFIKKEIVLVWMAQGFLNQTNNNESKESLGSEYFEELESRSFFQASSNVYGESGYIMHDLINDLATSVAGEFFFRLDDKMDEYDVNEPFEKFRHVSFIGYQYGKYRKFKEFQRARGLRTFLPVSLNLNSWSSFYLSNNVLAELLPKLHFIRVLSLRNHRSITEVPQSIGTLKHIRYLNFSRTSIEWLPKQVGDLYNLQSLLLRDCRELSSLRVSFVKLINLRHLDINDTPSLKKMPLGIGGLTGLQTLSKVIIEGDDGFKISELKGLTDLKGQIYIVGLDKVTGPIQAKDANLIQKEDVHDLVMEWSDVFDGSRNHMIECEVLEGLRPPPKLRELEILFYGGKIFPSWVGEPSFDRLTKLTLRGCKRCTDLPALGRLQSLKELSVKDMDGVKIFSFELPDSFHGTAFPSLEVLKFRNMQSWERWSTRLGANNDGTCRSFPRLHEVFIRDCPKLVEVSIDLIPSLDDLSIRDCSEVVFKSMVGAAKSIGRLVLYNIKGLCKINGEVLELVGSLRTLKIWECENLVSVGEKGVNLGSIMEYVSEVEIKYCKSLESFIIPNNVERLYFRYCNSLTSLTFSENQQLTLPLKSLEIEYCENLKLFPYQHLESLTSLKKLEIYKCPSMDCSFLCGLWPPNLRSLEIGGLKKPMSEWGIQNYPTSLVRLDLYGENSGVVSFVGNAKDVTSSSFLLPPSLTSLYIRDFVDVESFSEVLQHLPCLKYLHIYFCPKLKDLPENNTSDPSSLEITRLFEFDHVPEEFGGVKKERIDSLTSLTFSENQQLTLPLKLLWIDDCKNLKLFPYQHLESLTSLKELVIYDCPISFVGNAKDVTSSSFLLPPSLIYLEINDFMDVESVSEVLQHLPRLKELYACSCPP</sequence>
<dbReference type="InterPro" id="IPR032675">
    <property type="entry name" value="LRR_dom_sf"/>
</dbReference>
<proteinExistence type="inferred from homology"/>
<accession>A0AA38TN83</accession>
<gene>
    <name evidence="11" type="ORF">OSB04_013090</name>
</gene>
<dbReference type="EMBL" id="JARYMX010000003">
    <property type="protein sequence ID" value="KAJ9558476.1"/>
    <property type="molecule type" value="Genomic_DNA"/>
</dbReference>
<dbReference type="InterPro" id="IPR027417">
    <property type="entry name" value="P-loop_NTPase"/>
</dbReference>
<dbReference type="InterPro" id="IPR058922">
    <property type="entry name" value="WHD_DRP"/>
</dbReference>
<evidence type="ECO:0000313" key="12">
    <source>
        <dbReference type="Proteomes" id="UP001172457"/>
    </source>
</evidence>
<dbReference type="PANTHER" id="PTHR36766">
    <property type="entry name" value="PLANT BROAD-SPECTRUM MILDEW RESISTANCE PROTEIN RPW8"/>
    <property type="match status" value="1"/>
</dbReference>
<evidence type="ECO:0000256" key="6">
    <source>
        <dbReference type="ARBA" id="ARBA00022840"/>
    </source>
</evidence>